<dbReference type="InterPro" id="IPR057251">
    <property type="entry name" value="FP_C"/>
</dbReference>
<dbReference type="Gene3D" id="3.30.70.1820">
    <property type="entry name" value="L1 transposable element, RRM domain"/>
    <property type="match status" value="1"/>
</dbReference>
<feature type="domain" description="FP protein C-terminal" evidence="3">
    <location>
        <begin position="260"/>
        <end position="307"/>
    </location>
</feature>
<evidence type="ECO:0000313" key="5">
    <source>
        <dbReference type="Proteomes" id="UP001153954"/>
    </source>
</evidence>
<proteinExistence type="predicted"/>
<dbReference type="Proteomes" id="UP001153954">
    <property type="component" value="Unassembled WGS sequence"/>
</dbReference>
<name>A0AAU9TJ02_EUPED</name>
<dbReference type="InterPro" id="IPR004244">
    <property type="entry name" value="Transposase_22"/>
</dbReference>
<feature type="coiled-coil region" evidence="1">
    <location>
        <begin position="82"/>
        <end position="144"/>
    </location>
</feature>
<dbReference type="PANTHER" id="PTHR11505">
    <property type="entry name" value="L1 TRANSPOSABLE ELEMENT-RELATED"/>
    <property type="match status" value="1"/>
</dbReference>
<sequence>MLRTPPKDGETSKLSSVQSEPNIPVALTETPSKYNVNVRPKRPRTDCSPDTVIHHSITKEYLDIIRQEIRTVLTLEVSANIKTSMNEELREIKEMFRELKDSVHFMSDEFDSMKTELDKCKSDIKNLHKENEVLKTTVADLSMRMNLIEQHSRQQNIEINGIPENKAENLVKTIVQMGNIVSNTIKEEDILSAVRVRKLDPENKNPRAVIVKLRSVLLRDTILTSVMKFNRLHPKEKLSTQHLGYGDPVRPIFVSEHLSPLNKKIHAAARKAAREKGYLYVWVRDGKVLVRKSDGQQARHMKSLEAVETL</sequence>
<evidence type="ECO:0000313" key="4">
    <source>
        <dbReference type="EMBL" id="CAH2087085.1"/>
    </source>
</evidence>
<feature type="compositionally biased region" description="Basic and acidic residues" evidence="2">
    <location>
        <begin position="1"/>
        <end position="11"/>
    </location>
</feature>
<keyword evidence="5" id="KW-1185">Reference proteome</keyword>
<reference evidence="4" key="1">
    <citation type="submission" date="2022-03" db="EMBL/GenBank/DDBJ databases">
        <authorList>
            <person name="Tunstrom K."/>
        </authorList>
    </citation>
    <scope>NUCLEOTIDE SEQUENCE</scope>
</reference>
<comment type="caution">
    <text evidence="4">The sequence shown here is derived from an EMBL/GenBank/DDBJ whole genome shotgun (WGS) entry which is preliminary data.</text>
</comment>
<protein>
    <recommendedName>
        <fullName evidence="3">FP protein C-terminal domain-containing protein</fullName>
    </recommendedName>
</protein>
<accession>A0AAU9TJ02</accession>
<dbReference type="AlphaFoldDB" id="A0AAU9TJ02"/>
<dbReference type="EMBL" id="CAKOGL010000006">
    <property type="protein sequence ID" value="CAH2087085.1"/>
    <property type="molecule type" value="Genomic_DNA"/>
</dbReference>
<keyword evidence="1" id="KW-0175">Coiled coil</keyword>
<evidence type="ECO:0000256" key="1">
    <source>
        <dbReference type="SAM" id="Coils"/>
    </source>
</evidence>
<gene>
    <name evidence="4" type="ORF">EEDITHA_LOCUS3379</name>
</gene>
<feature type="compositionally biased region" description="Polar residues" evidence="2">
    <location>
        <begin position="12"/>
        <end position="21"/>
    </location>
</feature>
<evidence type="ECO:0000256" key="2">
    <source>
        <dbReference type="SAM" id="MobiDB-lite"/>
    </source>
</evidence>
<feature type="region of interest" description="Disordered" evidence="2">
    <location>
        <begin position="1"/>
        <end position="23"/>
    </location>
</feature>
<evidence type="ECO:0000259" key="3">
    <source>
        <dbReference type="Pfam" id="PF25298"/>
    </source>
</evidence>
<organism evidence="4 5">
    <name type="scientific">Euphydryas editha</name>
    <name type="common">Edith's checkerspot</name>
    <dbReference type="NCBI Taxonomy" id="104508"/>
    <lineage>
        <taxon>Eukaryota</taxon>
        <taxon>Metazoa</taxon>
        <taxon>Ecdysozoa</taxon>
        <taxon>Arthropoda</taxon>
        <taxon>Hexapoda</taxon>
        <taxon>Insecta</taxon>
        <taxon>Pterygota</taxon>
        <taxon>Neoptera</taxon>
        <taxon>Endopterygota</taxon>
        <taxon>Lepidoptera</taxon>
        <taxon>Glossata</taxon>
        <taxon>Ditrysia</taxon>
        <taxon>Papilionoidea</taxon>
        <taxon>Nymphalidae</taxon>
        <taxon>Nymphalinae</taxon>
        <taxon>Euphydryas</taxon>
    </lineage>
</organism>
<dbReference type="Pfam" id="PF25298">
    <property type="entry name" value="Baculo_FP_2nd"/>
    <property type="match status" value="1"/>
</dbReference>